<dbReference type="InterPro" id="IPR012433">
    <property type="entry name" value="Imm11"/>
</dbReference>
<dbReference type="RefSeq" id="WP_092797173.1">
    <property type="nucleotide sequence ID" value="NZ_FNXF01000036.1"/>
</dbReference>
<proteinExistence type="predicted"/>
<evidence type="ECO:0000313" key="3">
    <source>
        <dbReference type="Proteomes" id="UP000199371"/>
    </source>
</evidence>
<feature type="domain" description="Immunity MXAN-0049 protein" evidence="1">
    <location>
        <begin position="50"/>
        <end position="178"/>
    </location>
</feature>
<name>A0A1H6NP45_9GAMM</name>
<organism evidence="2 3">
    <name type="scientific">Rheinheimera pacifica</name>
    <dbReference type="NCBI Taxonomy" id="173990"/>
    <lineage>
        <taxon>Bacteria</taxon>
        <taxon>Pseudomonadati</taxon>
        <taxon>Pseudomonadota</taxon>
        <taxon>Gammaproteobacteria</taxon>
        <taxon>Chromatiales</taxon>
        <taxon>Chromatiaceae</taxon>
        <taxon>Rheinheimera</taxon>
    </lineage>
</organism>
<dbReference type="AlphaFoldDB" id="A0A1H6NP45"/>
<dbReference type="STRING" id="173990.SAMN05660691_04166"/>
<dbReference type="Pfam" id="PF07791">
    <property type="entry name" value="Imm11"/>
    <property type="match status" value="1"/>
</dbReference>
<keyword evidence="3" id="KW-1185">Reference proteome</keyword>
<dbReference type="Proteomes" id="UP000199371">
    <property type="component" value="Unassembled WGS sequence"/>
</dbReference>
<protein>
    <recommendedName>
        <fullName evidence="1">Immunity MXAN-0049 protein domain-containing protein</fullName>
    </recommendedName>
</protein>
<dbReference type="EMBL" id="FNXF01000036">
    <property type="protein sequence ID" value="SEI14105.1"/>
    <property type="molecule type" value="Genomic_DNA"/>
</dbReference>
<evidence type="ECO:0000313" key="2">
    <source>
        <dbReference type="EMBL" id="SEI14105.1"/>
    </source>
</evidence>
<gene>
    <name evidence="2" type="ORF">SAMN05660691_04166</name>
</gene>
<accession>A0A1H6NP45</accession>
<evidence type="ECO:0000259" key="1">
    <source>
        <dbReference type="Pfam" id="PF07791"/>
    </source>
</evidence>
<dbReference type="OrthoDB" id="6932018at2"/>
<reference evidence="3" key="1">
    <citation type="submission" date="2016-10" db="EMBL/GenBank/DDBJ databases">
        <authorList>
            <person name="Varghese N."/>
            <person name="Submissions S."/>
        </authorList>
    </citation>
    <scope>NUCLEOTIDE SEQUENCE [LARGE SCALE GENOMIC DNA]</scope>
    <source>
        <strain evidence="3">DSM 17616</strain>
    </source>
</reference>
<sequence length="180" mass="20181">MSYYELTDDINFPNRWYLGDVAFADNWKLAQYLDPERGYEIEVSRDGLEMDYTCNEAYGVSVVSKKFKDALAGIADITFAKANIISKGSGSEFYIMAVPKELECIDEKESEFQKFEVNDPIRPDKAGEYRGFFKMVVNPDKCAGLNIFRVKGFNVAIVVSAEVKQKLESAGVSGALFKCA</sequence>